<dbReference type="GO" id="GO:0005525">
    <property type="term" value="F:GTP binding"/>
    <property type="evidence" value="ECO:0007669"/>
    <property type="project" value="UniProtKB-KW"/>
</dbReference>
<name>A0AAD4GCE5_BOLED</name>
<evidence type="ECO:0000256" key="3">
    <source>
        <dbReference type="ARBA" id="ARBA00023224"/>
    </source>
</evidence>
<reference evidence="4" key="1">
    <citation type="submission" date="2019-10" db="EMBL/GenBank/DDBJ databases">
        <authorList>
            <consortium name="DOE Joint Genome Institute"/>
            <person name="Kuo A."/>
            <person name="Miyauchi S."/>
            <person name="Kiss E."/>
            <person name="Drula E."/>
            <person name="Kohler A."/>
            <person name="Sanchez-Garcia M."/>
            <person name="Andreopoulos B."/>
            <person name="Barry K.W."/>
            <person name="Bonito G."/>
            <person name="Buee M."/>
            <person name="Carver A."/>
            <person name="Chen C."/>
            <person name="Cichocki N."/>
            <person name="Clum A."/>
            <person name="Culley D."/>
            <person name="Crous P.W."/>
            <person name="Fauchery L."/>
            <person name="Girlanda M."/>
            <person name="Hayes R."/>
            <person name="Keri Z."/>
            <person name="LaButti K."/>
            <person name="Lipzen A."/>
            <person name="Lombard V."/>
            <person name="Magnuson J."/>
            <person name="Maillard F."/>
            <person name="Morin E."/>
            <person name="Murat C."/>
            <person name="Nolan M."/>
            <person name="Ohm R."/>
            <person name="Pangilinan J."/>
            <person name="Pereira M."/>
            <person name="Perotto S."/>
            <person name="Peter M."/>
            <person name="Riley R."/>
            <person name="Sitrit Y."/>
            <person name="Stielow B."/>
            <person name="Szollosi G."/>
            <person name="Zifcakova L."/>
            <person name="Stursova M."/>
            <person name="Spatafora J.W."/>
            <person name="Tedersoo L."/>
            <person name="Vaario L.-M."/>
            <person name="Yamada A."/>
            <person name="Yan M."/>
            <person name="Wang P."/>
            <person name="Xu J."/>
            <person name="Bruns T."/>
            <person name="Baldrian P."/>
            <person name="Vilgalys R."/>
            <person name="Henrissat B."/>
            <person name="Grigoriev I.V."/>
            <person name="Hibbett D."/>
            <person name="Nagy L.G."/>
            <person name="Martin F.M."/>
        </authorList>
    </citation>
    <scope>NUCLEOTIDE SEQUENCE</scope>
    <source>
        <strain evidence="4">BED1</strain>
    </source>
</reference>
<gene>
    <name evidence="4" type="ORF">L210DRAFT_3549118</name>
</gene>
<keyword evidence="2" id="KW-0342">GTP-binding</keyword>
<dbReference type="GO" id="GO:0007186">
    <property type="term" value="P:G protein-coupled receptor signaling pathway"/>
    <property type="evidence" value="ECO:0007669"/>
    <property type="project" value="InterPro"/>
</dbReference>
<dbReference type="InterPro" id="IPR027417">
    <property type="entry name" value="P-loop_NTPase"/>
</dbReference>
<sequence length="115" mass="13225">MVNRLEDSFTLWKAVCSSKLLAWVPVILSPNNIWILEHKIASGVMVNQYVPSYGDRPNNIQSVVKYLRQKFMDTFKHHSPEPRLCHINCTSAIVECISLPVFPCGRVFCCFLRQV</sequence>
<accession>A0AAD4GCE5</accession>
<comment type="caution">
    <text evidence="4">The sequence shown here is derived from an EMBL/GenBank/DDBJ whole genome shotgun (WGS) entry which is preliminary data.</text>
</comment>
<dbReference type="Proteomes" id="UP001194468">
    <property type="component" value="Unassembled WGS sequence"/>
</dbReference>
<dbReference type="AlphaFoldDB" id="A0AAD4GCE5"/>
<reference evidence="4" key="2">
    <citation type="journal article" date="2020" name="Nat. Commun.">
        <title>Large-scale genome sequencing of mycorrhizal fungi provides insights into the early evolution of symbiotic traits.</title>
        <authorList>
            <person name="Miyauchi S."/>
            <person name="Kiss E."/>
            <person name="Kuo A."/>
            <person name="Drula E."/>
            <person name="Kohler A."/>
            <person name="Sanchez-Garcia M."/>
            <person name="Morin E."/>
            <person name="Andreopoulos B."/>
            <person name="Barry K.W."/>
            <person name="Bonito G."/>
            <person name="Buee M."/>
            <person name="Carver A."/>
            <person name="Chen C."/>
            <person name="Cichocki N."/>
            <person name="Clum A."/>
            <person name="Culley D."/>
            <person name="Crous P.W."/>
            <person name="Fauchery L."/>
            <person name="Girlanda M."/>
            <person name="Hayes R.D."/>
            <person name="Keri Z."/>
            <person name="LaButti K."/>
            <person name="Lipzen A."/>
            <person name="Lombard V."/>
            <person name="Magnuson J."/>
            <person name="Maillard F."/>
            <person name="Murat C."/>
            <person name="Nolan M."/>
            <person name="Ohm R.A."/>
            <person name="Pangilinan J."/>
            <person name="Pereira M.F."/>
            <person name="Perotto S."/>
            <person name="Peter M."/>
            <person name="Pfister S."/>
            <person name="Riley R."/>
            <person name="Sitrit Y."/>
            <person name="Stielow J.B."/>
            <person name="Szollosi G."/>
            <person name="Zifcakova L."/>
            <person name="Stursova M."/>
            <person name="Spatafora J.W."/>
            <person name="Tedersoo L."/>
            <person name="Vaario L.M."/>
            <person name="Yamada A."/>
            <person name="Yan M."/>
            <person name="Wang P."/>
            <person name="Xu J."/>
            <person name="Bruns T."/>
            <person name="Baldrian P."/>
            <person name="Vilgalys R."/>
            <person name="Dunand C."/>
            <person name="Henrissat B."/>
            <person name="Grigoriev I.V."/>
            <person name="Hibbett D."/>
            <person name="Nagy L.G."/>
            <person name="Martin F.M."/>
        </authorList>
    </citation>
    <scope>NUCLEOTIDE SEQUENCE</scope>
    <source>
        <strain evidence="4">BED1</strain>
    </source>
</reference>
<dbReference type="GO" id="GO:0003924">
    <property type="term" value="F:GTPase activity"/>
    <property type="evidence" value="ECO:0007669"/>
    <property type="project" value="InterPro"/>
</dbReference>
<evidence type="ECO:0000313" key="5">
    <source>
        <dbReference type="Proteomes" id="UP001194468"/>
    </source>
</evidence>
<keyword evidence="5" id="KW-1185">Reference proteome</keyword>
<protein>
    <submittedName>
        <fullName evidence="4">G-protein alpha subunit-domain-containing protein</fullName>
    </submittedName>
</protein>
<organism evidence="4 5">
    <name type="scientific">Boletus edulis BED1</name>
    <dbReference type="NCBI Taxonomy" id="1328754"/>
    <lineage>
        <taxon>Eukaryota</taxon>
        <taxon>Fungi</taxon>
        <taxon>Dikarya</taxon>
        <taxon>Basidiomycota</taxon>
        <taxon>Agaricomycotina</taxon>
        <taxon>Agaricomycetes</taxon>
        <taxon>Agaricomycetidae</taxon>
        <taxon>Boletales</taxon>
        <taxon>Boletineae</taxon>
        <taxon>Boletaceae</taxon>
        <taxon>Boletoideae</taxon>
        <taxon>Boletus</taxon>
    </lineage>
</organism>
<dbReference type="Pfam" id="PF00503">
    <property type="entry name" value="G-alpha"/>
    <property type="match status" value="1"/>
</dbReference>
<evidence type="ECO:0000256" key="1">
    <source>
        <dbReference type="ARBA" id="ARBA00022741"/>
    </source>
</evidence>
<dbReference type="Gene3D" id="3.40.50.300">
    <property type="entry name" value="P-loop containing nucleotide triphosphate hydrolases"/>
    <property type="match status" value="1"/>
</dbReference>
<keyword evidence="3" id="KW-0807">Transducer</keyword>
<proteinExistence type="predicted"/>
<dbReference type="GO" id="GO:0031683">
    <property type="term" value="F:G-protein beta/gamma-subunit complex binding"/>
    <property type="evidence" value="ECO:0007669"/>
    <property type="project" value="InterPro"/>
</dbReference>
<evidence type="ECO:0000256" key="2">
    <source>
        <dbReference type="ARBA" id="ARBA00023134"/>
    </source>
</evidence>
<evidence type="ECO:0000313" key="4">
    <source>
        <dbReference type="EMBL" id="KAF8436240.1"/>
    </source>
</evidence>
<keyword evidence="1" id="KW-0547">Nucleotide-binding</keyword>
<dbReference type="InterPro" id="IPR001019">
    <property type="entry name" value="Gprotein_alpha_su"/>
</dbReference>
<dbReference type="EMBL" id="WHUW01000022">
    <property type="protein sequence ID" value="KAF8436240.1"/>
    <property type="molecule type" value="Genomic_DNA"/>
</dbReference>